<dbReference type="InterPro" id="IPR050214">
    <property type="entry name" value="Cys_Synth/Cystath_Beta-Synth"/>
</dbReference>
<dbReference type="EMBL" id="GG663748">
    <property type="protein sequence ID" value="EEH52322.1"/>
    <property type="molecule type" value="Genomic_DNA"/>
</dbReference>
<dbReference type="CDD" id="cd01561">
    <property type="entry name" value="CBS_like"/>
    <property type="match status" value="1"/>
</dbReference>
<dbReference type="Pfam" id="PF00291">
    <property type="entry name" value="PALP"/>
    <property type="match status" value="1"/>
</dbReference>
<dbReference type="Gene3D" id="3.40.50.1100">
    <property type="match status" value="2"/>
</dbReference>
<dbReference type="SUPFAM" id="SSF53686">
    <property type="entry name" value="Tryptophan synthase beta subunit-like PLP-dependent enzymes"/>
    <property type="match status" value="1"/>
</dbReference>
<dbReference type="AlphaFoldDB" id="C1N5N0"/>
<proteinExistence type="predicted"/>
<dbReference type="InterPro" id="IPR001926">
    <property type="entry name" value="TrpB-like_PALP"/>
</dbReference>
<protein>
    <submittedName>
        <fullName evidence="3">Predicted protein</fullName>
    </submittedName>
</protein>
<feature type="domain" description="Tryptophan synthase beta chain-like PALP" evidence="2">
    <location>
        <begin position="2"/>
        <end position="343"/>
    </location>
</feature>
<dbReference type="OrthoDB" id="10259545at2759"/>
<reference evidence="3 4" key="1">
    <citation type="journal article" date="2009" name="Science">
        <title>Green evolution and dynamic adaptations revealed by genomes of the marine picoeukaryotes Micromonas.</title>
        <authorList>
            <person name="Worden A.Z."/>
            <person name="Lee J.H."/>
            <person name="Mock T."/>
            <person name="Rouze P."/>
            <person name="Simmons M.P."/>
            <person name="Aerts A.L."/>
            <person name="Allen A.E."/>
            <person name="Cuvelier M.L."/>
            <person name="Derelle E."/>
            <person name="Everett M.V."/>
            <person name="Foulon E."/>
            <person name="Grimwood J."/>
            <person name="Gundlach H."/>
            <person name="Henrissat B."/>
            <person name="Napoli C."/>
            <person name="McDonald S.M."/>
            <person name="Parker M.S."/>
            <person name="Rombauts S."/>
            <person name="Salamov A."/>
            <person name="Von Dassow P."/>
            <person name="Badger J.H."/>
            <person name="Coutinho P.M."/>
            <person name="Demir E."/>
            <person name="Dubchak I."/>
            <person name="Gentemann C."/>
            <person name="Eikrem W."/>
            <person name="Gready J.E."/>
            <person name="John U."/>
            <person name="Lanier W."/>
            <person name="Lindquist E.A."/>
            <person name="Lucas S."/>
            <person name="Mayer K.F."/>
            <person name="Moreau H."/>
            <person name="Not F."/>
            <person name="Otillar R."/>
            <person name="Panaud O."/>
            <person name="Pangilinan J."/>
            <person name="Paulsen I."/>
            <person name="Piegu B."/>
            <person name="Poliakov A."/>
            <person name="Robbens S."/>
            <person name="Schmutz J."/>
            <person name="Toulza E."/>
            <person name="Wyss T."/>
            <person name="Zelensky A."/>
            <person name="Zhou K."/>
            <person name="Armbrust E.V."/>
            <person name="Bhattacharya D."/>
            <person name="Goodenough U.W."/>
            <person name="Van de Peer Y."/>
            <person name="Grigoriev I.V."/>
        </authorList>
    </citation>
    <scope>NUCLEOTIDE SEQUENCE [LARGE SCALE GENOMIC DNA]</scope>
    <source>
        <strain evidence="3 4">CCMP1545</strain>
    </source>
</reference>
<name>C1N5N0_MICPC</name>
<evidence type="ECO:0000313" key="4">
    <source>
        <dbReference type="Proteomes" id="UP000001876"/>
    </source>
</evidence>
<dbReference type="KEGG" id="mpp:MICPUCDRAFT_22529"/>
<dbReference type="PANTHER" id="PTHR10314">
    <property type="entry name" value="CYSTATHIONINE BETA-SYNTHASE"/>
    <property type="match status" value="1"/>
</dbReference>
<dbReference type="GO" id="GO:0006535">
    <property type="term" value="P:cysteine biosynthetic process from serine"/>
    <property type="evidence" value="ECO:0007669"/>
    <property type="project" value="InterPro"/>
</dbReference>
<dbReference type="eggNOG" id="KOG1481">
    <property type="taxonomic scope" value="Eukaryota"/>
</dbReference>
<dbReference type="RefSeq" id="XP_003063186.1">
    <property type="nucleotide sequence ID" value="XM_003063140.1"/>
</dbReference>
<comment type="cofactor">
    <cofactor evidence="1">
        <name>pyridoxal 5'-phosphate</name>
        <dbReference type="ChEBI" id="CHEBI:597326"/>
    </cofactor>
</comment>
<keyword evidence="4" id="KW-1185">Reference proteome</keyword>
<sequence length="385" mass="41324">MIGNTPMQRVESLSRLTGCDVLIKCEFANPGGSVKDRVALRIVREALASGELRPGGEITEGTAGSTGVSVALVAAALGCKARRPARRCSIHWFPYDRVRVKPQMMASFGATTRRVRPVSISHPEHYVKIARQRAMDACARDGKGAGYFANQFENAANFRAHLDGTGPEIWRQMGGRRGGVDAFVCAAGTGGTLAGVSRYLRSKDPRVQFFLVDPPGSSLYNKVNRGVMYCKEEAEGTRLKNPFDTITEGVGINRLTANFSIALGGDGSEAGTSAPVEGVEPLETSPIARAFKCSDREAVEMSRYLAREDGLFLGASSCVNVVGAVKVARALGPGHRVVTIACDSGVRHLTKFWSPEYLEKHGLTPRATGSGLEFLGASLQKFFTH</sequence>
<organism evidence="4">
    <name type="scientific">Micromonas pusilla (strain CCMP1545)</name>
    <name type="common">Picoplanktonic green alga</name>
    <dbReference type="NCBI Taxonomy" id="564608"/>
    <lineage>
        <taxon>Eukaryota</taxon>
        <taxon>Viridiplantae</taxon>
        <taxon>Chlorophyta</taxon>
        <taxon>Mamiellophyceae</taxon>
        <taxon>Mamiellales</taxon>
        <taxon>Mamiellaceae</taxon>
        <taxon>Micromonas</taxon>
    </lineage>
</organism>
<evidence type="ECO:0000256" key="1">
    <source>
        <dbReference type="ARBA" id="ARBA00001933"/>
    </source>
</evidence>
<accession>C1N5N0</accession>
<dbReference type="PROSITE" id="PS00901">
    <property type="entry name" value="CYS_SYNTHASE"/>
    <property type="match status" value="1"/>
</dbReference>
<evidence type="ECO:0000313" key="3">
    <source>
        <dbReference type="EMBL" id="EEH52322.1"/>
    </source>
</evidence>
<gene>
    <name evidence="3" type="ORF">MICPUCDRAFT_22529</name>
</gene>
<evidence type="ECO:0000259" key="2">
    <source>
        <dbReference type="Pfam" id="PF00291"/>
    </source>
</evidence>
<dbReference type="STRING" id="564608.C1N5N0"/>
<dbReference type="Proteomes" id="UP000001876">
    <property type="component" value="Unassembled WGS sequence"/>
</dbReference>
<dbReference type="GeneID" id="9688626"/>
<dbReference type="InterPro" id="IPR036052">
    <property type="entry name" value="TrpB-like_PALP_sf"/>
</dbReference>
<dbReference type="OMA" id="GYKCLII"/>
<dbReference type="InterPro" id="IPR001216">
    <property type="entry name" value="P-phosphate_BS"/>
</dbReference>